<comment type="similarity">
    <text evidence="5 9">Belongs to the aldose epimerase family.</text>
</comment>
<dbReference type="InterPro" id="IPR018052">
    <property type="entry name" value="Ald1_epimerase_CS"/>
</dbReference>
<evidence type="ECO:0000256" key="10">
    <source>
        <dbReference type="PIRSR" id="PIRSR005096-1"/>
    </source>
</evidence>
<evidence type="ECO:0000256" key="4">
    <source>
        <dbReference type="ARBA" id="ARBA00005028"/>
    </source>
</evidence>
<dbReference type="Proteomes" id="UP000663889">
    <property type="component" value="Unassembled WGS sequence"/>
</dbReference>
<dbReference type="InterPro" id="IPR014718">
    <property type="entry name" value="GH-type_carb-bd"/>
</dbReference>
<feature type="binding site" evidence="11">
    <location>
        <position position="250"/>
    </location>
    <ligand>
        <name>beta-D-galactose</name>
        <dbReference type="ChEBI" id="CHEBI:27667"/>
    </ligand>
</feature>
<keyword evidence="13" id="KW-1133">Transmembrane helix</keyword>
<dbReference type="EMBL" id="CAJOBE010015924">
    <property type="protein sequence ID" value="CAF4195059.1"/>
    <property type="molecule type" value="Genomic_DNA"/>
</dbReference>
<dbReference type="EMBL" id="CAJNOU010001873">
    <property type="protein sequence ID" value="CAF1263144.1"/>
    <property type="molecule type" value="Genomic_DNA"/>
</dbReference>
<comment type="pathway">
    <text evidence="3">Carbohydrate metabolism; galactose metabolism.</text>
</comment>
<evidence type="ECO:0000313" key="14">
    <source>
        <dbReference type="EMBL" id="CAF1166325.1"/>
    </source>
</evidence>
<evidence type="ECO:0000256" key="1">
    <source>
        <dbReference type="ARBA" id="ARBA00001614"/>
    </source>
</evidence>
<dbReference type="InterPro" id="IPR047215">
    <property type="entry name" value="Galactose_mutarotase-like"/>
</dbReference>
<dbReference type="InterPro" id="IPR008183">
    <property type="entry name" value="Aldose_1/G6P_1-epimerase"/>
</dbReference>
<organism evidence="14 17">
    <name type="scientific">Rotaria sordida</name>
    <dbReference type="NCBI Taxonomy" id="392033"/>
    <lineage>
        <taxon>Eukaryota</taxon>
        <taxon>Metazoa</taxon>
        <taxon>Spiralia</taxon>
        <taxon>Gnathifera</taxon>
        <taxon>Rotifera</taxon>
        <taxon>Eurotatoria</taxon>
        <taxon>Bdelloidea</taxon>
        <taxon>Philodinida</taxon>
        <taxon>Philodinidae</taxon>
        <taxon>Rotaria</taxon>
    </lineage>
</organism>
<dbReference type="GO" id="GO:0030246">
    <property type="term" value="F:carbohydrate binding"/>
    <property type="evidence" value="ECO:0007669"/>
    <property type="project" value="InterPro"/>
</dbReference>
<dbReference type="PANTHER" id="PTHR10091">
    <property type="entry name" value="ALDOSE-1-EPIMERASE"/>
    <property type="match status" value="1"/>
</dbReference>
<keyword evidence="6 9" id="KW-0413">Isomerase</keyword>
<reference evidence="14" key="1">
    <citation type="submission" date="2021-02" db="EMBL/GenBank/DDBJ databases">
        <authorList>
            <person name="Nowell W R."/>
        </authorList>
    </citation>
    <scope>NUCLEOTIDE SEQUENCE</scope>
</reference>
<dbReference type="UniPathway" id="UPA00214"/>
<keyword evidence="13" id="KW-0472">Membrane</keyword>
<dbReference type="InterPro" id="IPR011013">
    <property type="entry name" value="Gal_mutarotase_sf_dom"/>
</dbReference>
<comment type="catalytic activity">
    <reaction evidence="2">
        <text>alpha-D-galactose = beta-D-galactose</text>
        <dbReference type="Rhea" id="RHEA:28675"/>
        <dbReference type="ChEBI" id="CHEBI:27667"/>
        <dbReference type="ChEBI" id="CHEBI:28061"/>
        <dbReference type="EC" id="5.1.3.3"/>
    </reaction>
    <physiologicalReaction direction="right-to-left" evidence="2">
        <dbReference type="Rhea" id="RHEA:28677"/>
    </physiologicalReaction>
</comment>
<gene>
    <name evidence="16" type="ORF">FNK824_LOCUS35959</name>
    <name evidence="14" type="ORF">RFH988_LOCUS22717</name>
    <name evidence="15" type="ORF">SEV965_LOCUS24347</name>
</gene>
<evidence type="ECO:0000313" key="16">
    <source>
        <dbReference type="EMBL" id="CAF4195059.1"/>
    </source>
</evidence>
<evidence type="ECO:0000256" key="13">
    <source>
        <dbReference type="SAM" id="Phobius"/>
    </source>
</evidence>
<dbReference type="Gene3D" id="2.70.98.10">
    <property type="match status" value="1"/>
</dbReference>
<evidence type="ECO:0000313" key="15">
    <source>
        <dbReference type="EMBL" id="CAF1263144.1"/>
    </source>
</evidence>
<comment type="catalytic activity">
    <reaction evidence="1 9">
        <text>alpha-D-glucose = beta-D-glucose</text>
        <dbReference type="Rhea" id="RHEA:10264"/>
        <dbReference type="ChEBI" id="CHEBI:15903"/>
        <dbReference type="ChEBI" id="CHEBI:17925"/>
        <dbReference type="EC" id="5.1.3.3"/>
    </reaction>
</comment>
<comment type="function">
    <text evidence="8">Mutarotase that catalyzes the interconversion of beta-D-galactose and alpha-D-galactose during galactose metabolism. Beta-D-galactose is metabolized in the liver into glucose 1-phosphate, the primary metabolic fuel, by the action of four enzymes that constitute the Leloir pathway: GALM, GALK1 (galactokinase), GALT (galactose-1-phosphate uridylyltransferase) and GALE (UDP-galactose-4'-epimerase). Involved in the maintenance of the equilibrium between the beta- and alpha-anomers of galactose, therefore ensuring a sufficient supply of the alpha-anomer for GALK1. Also active on D-glucose although shows a preference for galactose over glucose.</text>
</comment>
<dbReference type="GO" id="GO:0033499">
    <property type="term" value="P:galactose catabolic process via UDP-galactose, Leloir pathway"/>
    <property type="evidence" value="ECO:0007669"/>
    <property type="project" value="TreeGrafter"/>
</dbReference>
<evidence type="ECO:0000256" key="2">
    <source>
        <dbReference type="ARBA" id="ARBA00001712"/>
    </source>
</evidence>
<evidence type="ECO:0000256" key="5">
    <source>
        <dbReference type="ARBA" id="ARBA00006206"/>
    </source>
</evidence>
<dbReference type="OrthoDB" id="274691at2759"/>
<evidence type="ECO:0000256" key="7">
    <source>
        <dbReference type="ARBA" id="ARBA00023277"/>
    </source>
</evidence>
<evidence type="ECO:0000313" key="17">
    <source>
        <dbReference type="Proteomes" id="UP000663882"/>
    </source>
</evidence>
<dbReference type="GO" id="GO:0004034">
    <property type="term" value="F:aldose 1-epimerase activity"/>
    <property type="evidence" value="ECO:0007669"/>
    <property type="project" value="UniProtKB-EC"/>
</dbReference>
<dbReference type="EC" id="5.1.3.3" evidence="9"/>
<feature type="active site" description="Proton acceptor" evidence="10">
    <location>
        <position position="312"/>
    </location>
</feature>
<dbReference type="Pfam" id="PF01263">
    <property type="entry name" value="Aldose_epim"/>
    <property type="match status" value="1"/>
</dbReference>
<dbReference type="Proteomes" id="UP000663874">
    <property type="component" value="Unassembled WGS sequence"/>
</dbReference>
<name>A0A814TSU1_9BILA</name>
<comment type="caution">
    <text evidence="14">The sequence shown here is derived from an EMBL/GenBank/DDBJ whole genome shotgun (WGS) entry which is preliminary data.</text>
</comment>
<proteinExistence type="inferred from homology"/>
<dbReference type="UniPathway" id="UPA00242"/>
<evidence type="ECO:0000256" key="11">
    <source>
        <dbReference type="PIRSR" id="PIRSR005096-2"/>
    </source>
</evidence>
<feature type="active site" description="Proton donor" evidence="10">
    <location>
        <position position="179"/>
    </location>
</feature>
<keyword evidence="7 9" id="KW-0119">Carbohydrate metabolism</keyword>
<dbReference type="SUPFAM" id="SSF74650">
    <property type="entry name" value="Galactose mutarotase-like"/>
    <property type="match status" value="1"/>
</dbReference>
<comment type="pathway">
    <text evidence="4 9">Carbohydrate metabolism; hexose metabolism.</text>
</comment>
<evidence type="ECO:0000256" key="12">
    <source>
        <dbReference type="PIRSR" id="PIRSR005096-3"/>
    </source>
</evidence>
<dbReference type="GO" id="GO:0006006">
    <property type="term" value="P:glucose metabolic process"/>
    <property type="evidence" value="ECO:0007669"/>
    <property type="project" value="TreeGrafter"/>
</dbReference>
<keyword evidence="13" id="KW-0812">Transmembrane</keyword>
<dbReference type="PANTHER" id="PTHR10091:SF0">
    <property type="entry name" value="GALACTOSE MUTAROTASE"/>
    <property type="match status" value="1"/>
</dbReference>
<dbReference type="AlphaFoldDB" id="A0A814TSU1"/>
<feature type="binding site" evidence="12">
    <location>
        <begin position="179"/>
        <end position="181"/>
    </location>
    <ligand>
        <name>beta-D-galactose</name>
        <dbReference type="ChEBI" id="CHEBI:27667"/>
    </ligand>
</feature>
<dbReference type="EMBL" id="CAJNOO010001527">
    <property type="protein sequence ID" value="CAF1166325.1"/>
    <property type="molecule type" value="Genomic_DNA"/>
</dbReference>
<dbReference type="CDD" id="cd09019">
    <property type="entry name" value="galactose_mutarotase_like"/>
    <property type="match status" value="1"/>
</dbReference>
<evidence type="ECO:0000256" key="3">
    <source>
        <dbReference type="ARBA" id="ARBA00004947"/>
    </source>
</evidence>
<dbReference type="Proteomes" id="UP000663882">
    <property type="component" value="Unassembled WGS sequence"/>
</dbReference>
<sequence length="348" mass="39165">MATVKITESLFGITKNQNEIKKYTLSTSDGFEVALINYGATIQSIRQPDKYNQITEITLGYDNLQGYIDDKCFFGCTVGRVTGRVKNGRFELDGIVYDLPKTDATTKHYLHGVFNKRVWDSSTENGDTVVFKYQSPDGESGFPGRVNVTVKYILTNDHRLTLDFHATTTEPTPINMTNHVYFNLAGDASGSIFDHQLMGIIFVFVVLLIIFLIDFTFYLGEIASVENTPYDFRTLTPIGDRINESFDGYDITLIVDGDGKRPLGKLLHEQSGRAITIESTQKCLHVYTGNFLDGGKGRKGATYNKHDGLCLETQNYSGSVNNQPLFPSIILRPDKEYHEQTTFHFHLE</sequence>
<dbReference type="PIRSF" id="PIRSF005096">
    <property type="entry name" value="GALM"/>
    <property type="match status" value="1"/>
</dbReference>
<evidence type="ECO:0000256" key="6">
    <source>
        <dbReference type="ARBA" id="ARBA00023235"/>
    </source>
</evidence>
<dbReference type="InterPro" id="IPR015443">
    <property type="entry name" value="Aldose_1-epimerase"/>
</dbReference>
<evidence type="ECO:0000256" key="9">
    <source>
        <dbReference type="PIRNR" id="PIRNR005096"/>
    </source>
</evidence>
<feature type="transmembrane region" description="Helical" evidence="13">
    <location>
        <begin position="197"/>
        <end position="219"/>
    </location>
</feature>
<dbReference type="PROSITE" id="PS00545">
    <property type="entry name" value="ALDOSE_1_EPIMERASE"/>
    <property type="match status" value="1"/>
</dbReference>
<evidence type="ECO:0000256" key="8">
    <source>
        <dbReference type="ARBA" id="ARBA00045743"/>
    </source>
</evidence>
<accession>A0A814TSU1</accession>
<protein>
    <recommendedName>
        <fullName evidence="9">Aldose 1-epimerase</fullName>
        <ecNumber evidence="9">5.1.3.3</ecNumber>
    </recommendedName>
</protein>